<dbReference type="InParanoid" id="A0A1X7V583"/>
<name>A0A1X7V583_AMPQE</name>
<evidence type="ECO:0000313" key="1">
    <source>
        <dbReference type="EnsemblMetazoa" id="Aqu2.1.34677_001"/>
    </source>
</evidence>
<protein>
    <submittedName>
        <fullName evidence="1">Uncharacterized protein</fullName>
    </submittedName>
</protein>
<dbReference type="AlphaFoldDB" id="A0A1X7V583"/>
<proteinExistence type="predicted"/>
<dbReference type="EnsemblMetazoa" id="Aqu2.1.34677_001">
    <property type="protein sequence ID" value="Aqu2.1.34677_001"/>
    <property type="gene ID" value="Aqu2.1.34677"/>
</dbReference>
<sequence>IACDGTDSDREPFGSGNPPLGFKYLSRAIFSAHGGTYLLVTRTTLLCEILRFNVIGNELLDKERNVTLEVAPVSSFT</sequence>
<reference evidence="1" key="1">
    <citation type="submission" date="2017-05" db="UniProtKB">
        <authorList>
            <consortium name="EnsemblMetazoa"/>
        </authorList>
    </citation>
    <scope>IDENTIFICATION</scope>
</reference>
<organism evidence="1">
    <name type="scientific">Amphimedon queenslandica</name>
    <name type="common">Sponge</name>
    <dbReference type="NCBI Taxonomy" id="400682"/>
    <lineage>
        <taxon>Eukaryota</taxon>
        <taxon>Metazoa</taxon>
        <taxon>Porifera</taxon>
        <taxon>Demospongiae</taxon>
        <taxon>Heteroscleromorpha</taxon>
        <taxon>Haplosclerida</taxon>
        <taxon>Niphatidae</taxon>
        <taxon>Amphimedon</taxon>
    </lineage>
</organism>
<accession>A0A1X7V583</accession>